<evidence type="ECO:0000256" key="4">
    <source>
        <dbReference type="ARBA" id="ARBA00022729"/>
    </source>
</evidence>
<feature type="domain" description="Cadherin" evidence="14">
    <location>
        <begin position="345"/>
        <end position="451"/>
    </location>
</feature>
<evidence type="ECO:0000256" key="3">
    <source>
        <dbReference type="ARBA" id="ARBA00022692"/>
    </source>
</evidence>
<dbReference type="AlphaFoldDB" id="K7FH92"/>
<dbReference type="GO" id="GO:0005509">
    <property type="term" value="F:calcium ion binding"/>
    <property type="evidence" value="ECO:0007669"/>
    <property type="project" value="UniProtKB-UniRule"/>
</dbReference>
<reference evidence="16" key="2">
    <citation type="journal article" date="2013" name="Nat. Genet.">
        <title>The draft genomes of soft-shell turtle and green sea turtle yield insights into the development and evolution of the turtle-specific body plan.</title>
        <authorList>
            <person name="Wang Z."/>
            <person name="Pascual-Anaya J."/>
            <person name="Zadissa A."/>
            <person name="Li W."/>
            <person name="Niimura Y."/>
            <person name="Huang Z."/>
            <person name="Li C."/>
            <person name="White S."/>
            <person name="Xiong Z."/>
            <person name="Fang D."/>
            <person name="Wang B."/>
            <person name="Ming Y."/>
            <person name="Chen Y."/>
            <person name="Zheng Y."/>
            <person name="Kuraku S."/>
            <person name="Pignatelli M."/>
            <person name="Herrero J."/>
            <person name="Beal K."/>
            <person name="Nozawa M."/>
            <person name="Li Q."/>
            <person name="Wang J."/>
            <person name="Zhang H."/>
            <person name="Yu L."/>
            <person name="Shigenobu S."/>
            <person name="Wang J."/>
            <person name="Liu J."/>
            <person name="Flicek P."/>
            <person name="Searle S."/>
            <person name="Wang J."/>
            <person name="Kuratani S."/>
            <person name="Yin Y."/>
            <person name="Aken B."/>
            <person name="Zhang G."/>
            <person name="Irie N."/>
        </authorList>
    </citation>
    <scope>NUCLEOTIDE SEQUENCE [LARGE SCALE GENOMIC DNA]</scope>
    <source>
        <strain evidence="16">Daiwa-1</strain>
    </source>
</reference>
<feature type="chain" id="PRO_5045938933" evidence="13">
    <location>
        <begin position="18"/>
        <end position="986"/>
    </location>
</feature>
<keyword evidence="3 12" id="KW-0812">Transmembrane</keyword>
<dbReference type="CDD" id="cd11304">
    <property type="entry name" value="Cadherin_repeat"/>
    <property type="match status" value="7"/>
</dbReference>
<feature type="domain" description="Cadherin" evidence="14">
    <location>
        <begin position="224"/>
        <end position="330"/>
    </location>
</feature>
<dbReference type="PRINTS" id="PR00205">
    <property type="entry name" value="CADHERIN"/>
</dbReference>
<evidence type="ECO:0000256" key="7">
    <source>
        <dbReference type="ARBA" id="ARBA00022989"/>
    </source>
</evidence>
<feature type="compositionally biased region" description="Basic residues" evidence="11">
    <location>
        <begin position="857"/>
        <end position="871"/>
    </location>
</feature>
<evidence type="ECO:0000256" key="9">
    <source>
        <dbReference type="ARBA" id="ARBA00023180"/>
    </source>
</evidence>
<feature type="domain" description="Cadherin" evidence="14">
    <location>
        <begin position="672"/>
        <end position="776"/>
    </location>
</feature>
<comment type="subcellular location">
    <subcellularLocation>
        <location evidence="1">Cell membrane</location>
        <topology evidence="1">Single-pass type I membrane protein</topology>
    </subcellularLocation>
</comment>
<evidence type="ECO:0000256" key="13">
    <source>
        <dbReference type="SAM" id="SignalP"/>
    </source>
</evidence>
<keyword evidence="16" id="KW-1185">Reference proteome</keyword>
<keyword evidence="7 12" id="KW-1133">Transmembrane helix</keyword>
<dbReference type="InterPro" id="IPR020894">
    <property type="entry name" value="Cadherin_CS"/>
</dbReference>
<name>K7FH92_PELSI</name>
<dbReference type="EMBL" id="AGCU01196495">
    <property type="status" value="NOT_ANNOTATED_CDS"/>
    <property type="molecule type" value="Genomic_DNA"/>
</dbReference>
<dbReference type="OMA" id="MENDARP"/>
<evidence type="ECO:0000256" key="2">
    <source>
        <dbReference type="ARBA" id="ARBA00022475"/>
    </source>
</evidence>
<dbReference type="HOGENOM" id="CLU_006480_5_3_1"/>
<organism evidence="15 16">
    <name type="scientific">Pelodiscus sinensis</name>
    <name type="common">Chinese softshell turtle</name>
    <name type="synonym">Trionyx sinensis</name>
    <dbReference type="NCBI Taxonomy" id="13735"/>
    <lineage>
        <taxon>Eukaryota</taxon>
        <taxon>Metazoa</taxon>
        <taxon>Chordata</taxon>
        <taxon>Craniata</taxon>
        <taxon>Vertebrata</taxon>
        <taxon>Euteleostomi</taxon>
        <taxon>Archelosauria</taxon>
        <taxon>Testudinata</taxon>
        <taxon>Testudines</taxon>
        <taxon>Cryptodira</taxon>
        <taxon>Trionychia</taxon>
        <taxon>Trionychidae</taxon>
        <taxon>Pelodiscus</taxon>
    </lineage>
</organism>
<dbReference type="Pfam" id="PF00028">
    <property type="entry name" value="Cadherin"/>
    <property type="match status" value="5"/>
</dbReference>
<accession>K7FH92</accession>
<feature type="domain" description="Cadherin" evidence="14">
    <location>
        <begin position="117"/>
        <end position="223"/>
    </location>
</feature>
<dbReference type="Proteomes" id="UP000007267">
    <property type="component" value="Unassembled WGS sequence"/>
</dbReference>
<dbReference type="Ensembl" id="ENSPSIT00000007443.1">
    <property type="protein sequence ID" value="ENSPSIP00000007402.1"/>
    <property type="gene ID" value="ENSPSIG00000006788.1"/>
</dbReference>
<feature type="region of interest" description="Disordered" evidence="11">
    <location>
        <begin position="836"/>
        <end position="947"/>
    </location>
</feature>
<evidence type="ECO:0000256" key="12">
    <source>
        <dbReference type="SAM" id="Phobius"/>
    </source>
</evidence>
<feature type="compositionally biased region" description="Polar residues" evidence="11">
    <location>
        <begin position="925"/>
        <end position="940"/>
    </location>
</feature>
<keyword evidence="4 13" id="KW-0732">Signal</keyword>
<dbReference type="GeneTree" id="ENSGT00940000157221"/>
<keyword evidence="6 10" id="KW-0106">Calcium</keyword>
<dbReference type="InterPro" id="IPR050174">
    <property type="entry name" value="Protocadherin/Cadherin-CA"/>
</dbReference>
<dbReference type="Pfam" id="PF08374">
    <property type="entry name" value="Protocadherin"/>
    <property type="match status" value="1"/>
</dbReference>
<feature type="domain" description="Cadherin" evidence="14">
    <location>
        <begin position="36"/>
        <end position="116"/>
    </location>
</feature>
<evidence type="ECO:0000256" key="6">
    <source>
        <dbReference type="ARBA" id="ARBA00022837"/>
    </source>
</evidence>
<feature type="compositionally biased region" description="Basic and acidic residues" evidence="11">
    <location>
        <begin position="837"/>
        <end position="849"/>
    </location>
</feature>
<dbReference type="InterPro" id="IPR013585">
    <property type="entry name" value="Protocadherin"/>
</dbReference>
<dbReference type="SUPFAM" id="SSF49313">
    <property type="entry name" value="Cadherin-like"/>
    <property type="match status" value="6"/>
</dbReference>
<feature type="domain" description="Cadherin" evidence="14">
    <location>
        <begin position="452"/>
        <end position="561"/>
    </location>
</feature>
<dbReference type="GO" id="GO:0005886">
    <property type="term" value="C:plasma membrane"/>
    <property type="evidence" value="ECO:0007669"/>
    <property type="project" value="UniProtKB-SubCell"/>
</dbReference>
<dbReference type="Gene3D" id="2.60.40.60">
    <property type="entry name" value="Cadherins"/>
    <property type="match status" value="7"/>
</dbReference>
<keyword evidence="9" id="KW-0325">Glycoprotein</keyword>
<keyword evidence="5" id="KW-0677">Repeat</keyword>
<feature type="domain" description="Cadherin" evidence="14">
    <location>
        <begin position="562"/>
        <end position="669"/>
    </location>
</feature>
<dbReference type="SMART" id="SM00112">
    <property type="entry name" value="CA"/>
    <property type="match status" value="7"/>
</dbReference>
<dbReference type="eggNOG" id="ENOG502QVM0">
    <property type="taxonomic scope" value="Eukaryota"/>
</dbReference>
<reference evidence="15" key="4">
    <citation type="submission" date="2025-09" db="UniProtKB">
        <authorList>
            <consortium name="Ensembl"/>
        </authorList>
    </citation>
    <scope>IDENTIFICATION</scope>
</reference>
<dbReference type="GO" id="GO:0007156">
    <property type="term" value="P:homophilic cell adhesion via plasma membrane adhesion molecules"/>
    <property type="evidence" value="ECO:0007669"/>
    <property type="project" value="InterPro"/>
</dbReference>
<evidence type="ECO:0000256" key="1">
    <source>
        <dbReference type="ARBA" id="ARBA00004251"/>
    </source>
</evidence>
<evidence type="ECO:0000256" key="8">
    <source>
        <dbReference type="ARBA" id="ARBA00023136"/>
    </source>
</evidence>
<evidence type="ECO:0000256" key="10">
    <source>
        <dbReference type="PROSITE-ProRule" id="PRU00043"/>
    </source>
</evidence>
<dbReference type="PANTHER" id="PTHR24028">
    <property type="entry name" value="CADHERIN-87A"/>
    <property type="match status" value="1"/>
</dbReference>
<dbReference type="STRING" id="13735.ENSPSIP00000007402"/>
<evidence type="ECO:0000259" key="14">
    <source>
        <dbReference type="PROSITE" id="PS50268"/>
    </source>
</evidence>
<feature type="signal peptide" evidence="13">
    <location>
        <begin position="1"/>
        <end position="17"/>
    </location>
</feature>
<protein>
    <submittedName>
        <fullName evidence="15">Protocadherin 7</fullName>
    </submittedName>
</protein>
<proteinExistence type="predicted"/>
<evidence type="ECO:0000256" key="11">
    <source>
        <dbReference type="SAM" id="MobiDB-lite"/>
    </source>
</evidence>
<dbReference type="PROSITE" id="PS00232">
    <property type="entry name" value="CADHERIN_1"/>
    <property type="match status" value="3"/>
</dbReference>
<sequence length="986" mass="106654">MLLLLLLLAPPASSALGQPGRGQAAAEVPARIGNVASDLGIVTGSGEVTFSLESGSDYLKIDNMTGELSTTEQMIFDENECFLDFEVSVIGPSQSWVDLFEGRVIILDINDNTPTFPSPVLTLTVEQIRPVGTLYLLPTATDRDFGRNGIERYELLQEPGGDSVFELQVADTPDGEKQPQLIVKGALDREQRDSYELSLRPARSSQAILRVLITDVNDNSPRFEKSVYEADLAENSSPGTPILQLRAADLDVGVNGQIEYVFGAATESVRRLLRLDETSGWLSVLHRIDREEVNQLRFSVMARDRGQPPKTDKATVVLNIRDENDNVPTIDIRKIGRIPLRDGVASVAEDVLVDTPIALVQVSDRDQGENGVVTCTVVGDVPFQLKPASEGEGEPQNKRKYFLHTSAPLDYEAVRDYNVVIVAVDSGSPSLSSNNSLLVRVADTNDNPPVFSQPVVEVSFPENNSPGERVATVAATDADSGKNAEITYSLEPSPLSSEAPGGIFTIDPDSGDVLVQAVLDREQRDTYEFQVTARDKGVPALQGSTTVVVRVADRNDNEPRFMQDVFTFYVKENLQPNSPVGMVTVMDADRGRNAELSLSIQPGEQDQAAGIFSIENDTGTIYSTVSFDREQQTSYTFKVKAVDGGEPPRSATATVSLFVMDENDNPPAVTFPSNSSYTVLPPSSNLRTVVATVLATDADTGLNADLNYSIVGGNPFKLFEIDPASGVVSLVGKLAPKHHGLHRLVVQVNDSGQPPQATTALLHVFVNESLSNATVVESQVARSLHTPLAQDIAGDPSYELSKQRLSIVIGVVAGIMTVVLLILVVVMARYCRSKGKHGYEAGKKDHEDFFTPQQHDKAKKPKKDKKGKKGKQPLYSSIVTVEASKPNGQRYDSVNEKLSDSPSMGRYRSVNGGPGSPDLARHYKSSSPLPTVQLHPQSPTAGKKHQAVQELPPANTFVGAGDNISIGSDHCSEYSCQASSKYSKQV</sequence>
<reference evidence="15" key="3">
    <citation type="submission" date="2025-08" db="UniProtKB">
        <authorList>
            <consortium name="Ensembl"/>
        </authorList>
    </citation>
    <scope>IDENTIFICATION</scope>
</reference>
<keyword evidence="8 12" id="KW-0472">Membrane</keyword>
<evidence type="ECO:0000313" key="16">
    <source>
        <dbReference type="Proteomes" id="UP000007267"/>
    </source>
</evidence>
<dbReference type="InterPro" id="IPR015919">
    <property type="entry name" value="Cadherin-like_sf"/>
</dbReference>
<keyword evidence="2" id="KW-1003">Cell membrane</keyword>
<evidence type="ECO:0000313" key="15">
    <source>
        <dbReference type="Ensembl" id="ENSPSIP00000007402.1"/>
    </source>
</evidence>
<dbReference type="PROSITE" id="PS50268">
    <property type="entry name" value="CADHERIN_2"/>
    <property type="match status" value="7"/>
</dbReference>
<dbReference type="InterPro" id="IPR002126">
    <property type="entry name" value="Cadherin-like_dom"/>
</dbReference>
<evidence type="ECO:0000256" key="5">
    <source>
        <dbReference type="ARBA" id="ARBA00022737"/>
    </source>
</evidence>
<reference evidence="16" key="1">
    <citation type="submission" date="2011-10" db="EMBL/GenBank/DDBJ databases">
        <authorList>
            <consortium name="Soft-shell Turtle Genome Consortium"/>
        </authorList>
    </citation>
    <scope>NUCLEOTIDE SEQUENCE [LARGE SCALE GENOMIC DNA]</scope>
    <source>
        <strain evidence="16">Daiwa-1</strain>
    </source>
</reference>
<feature type="transmembrane region" description="Helical" evidence="12">
    <location>
        <begin position="805"/>
        <end position="828"/>
    </location>
</feature>
<dbReference type="PANTHER" id="PTHR24028:SF253">
    <property type="entry name" value="PROTOCADHERIN-7"/>
    <property type="match status" value="1"/>
</dbReference>